<evidence type="ECO:0000256" key="2">
    <source>
        <dbReference type="ARBA" id="ARBA00022898"/>
    </source>
</evidence>
<dbReference type="InterPro" id="IPR015421">
    <property type="entry name" value="PyrdxlP-dep_Trfase_major"/>
</dbReference>
<dbReference type="AlphaFoldDB" id="A0ABD6ESB7"/>
<dbReference type="SUPFAM" id="SSF53383">
    <property type="entry name" value="PLP-dependent transferases"/>
    <property type="match status" value="1"/>
</dbReference>
<organism evidence="4 5">
    <name type="scientific">Gnathostoma spinigerum</name>
    <dbReference type="NCBI Taxonomy" id="75299"/>
    <lineage>
        <taxon>Eukaryota</taxon>
        <taxon>Metazoa</taxon>
        <taxon>Ecdysozoa</taxon>
        <taxon>Nematoda</taxon>
        <taxon>Chromadorea</taxon>
        <taxon>Rhabditida</taxon>
        <taxon>Spirurina</taxon>
        <taxon>Gnathostomatomorpha</taxon>
        <taxon>Gnathostomatoidea</taxon>
        <taxon>Gnathostomatidae</taxon>
        <taxon>Gnathostoma</taxon>
    </lineage>
</organism>
<protein>
    <submittedName>
        <fullName evidence="4">Uncharacterized protein</fullName>
    </submittedName>
</protein>
<dbReference type="InterPro" id="IPR015422">
    <property type="entry name" value="PyrdxlP-dep_Trfase_small"/>
</dbReference>
<dbReference type="InterPro" id="IPR015424">
    <property type="entry name" value="PyrdxlP-dep_Trfase"/>
</dbReference>
<evidence type="ECO:0000313" key="5">
    <source>
        <dbReference type="Proteomes" id="UP001608902"/>
    </source>
</evidence>
<dbReference type="PANTHER" id="PTHR45688">
    <property type="match status" value="1"/>
</dbReference>
<keyword evidence="5" id="KW-1185">Reference proteome</keyword>
<reference evidence="4 5" key="1">
    <citation type="submission" date="2024-08" db="EMBL/GenBank/DDBJ databases">
        <title>Gnathostoma spinigerum genome.</title>
        <authorList>
            <person name="Gonzalez-Bertolin B."/>
            <person name="Monzon S."/>
            <person name="Zaballos A."/>
            <person name="Jimenez P."/>
            <person name="Dekumyoy P."/>
            <person name="Varona S."/>
            <person name="Cuesta I."/>
            <person name="Sumanam S."/>
            <person name="Adisakwattana P."/>
            <person name="Gasser R.B."/>
            <person name="Hernandez-Gonzalez A."/>
            <person name="Young N.D."/>
            <person name="Perteguer M.J."/>
        </authorList>
    </citation>
    <scope>NUCLEOTIDE SEQUENCE [LARGE SCALE GENOMIC DNA]</scope>
    <source>
        <strain evidence="4">AL3</strain>
        <tissue evidence="4">Liver</tissue>
    </source>
</reference>
<keyword evidence="2 3" id="KW-0663">Pyridoxal phosphate</keyword>
<accession>A0ABD6ESB7</accession>
<gene>
    <name evidence="4" type="ORF">AB6A40_007060</name>
</gene>
<evidence type="ECO:0000256" key="3">
    <source>
        <dbReference type="RuleBase" id="RU003560"/>
    </source>
</evidence>
<dbReference type="Gene3D" id="3.40.640.10">
    <property type="entry name" value="Type I PLP-dependent aspartate aminotransferase-like (Major domain)"/>
    <property type="match status" value="1"/>
</dbReference>
<dbReference type="PANTHER" id="PTHR45688:SF13">
    <property type="entry name" value="ALANINE--GLYOXYLATE AMINOTRANSFERASE 2-LIKE"/>
    <property type="match status" value="1"/>
</dbReference>
<dbReference type="Pfam" id="PF00202">
    <property type="entry name" value="Aminotran_3"/>
    <property type="match status" value="1"/>
</dbReference>
<sequence>MQMSPYKFDHGCTIQKPDWVHVAPCPDVYRGQYRVNDEELFDEKKLTAVGKHYSSDVRQIIEQARLHGRSVGAFIAEALQSCGGQIIPPPEYFDDVAKYVRDHGGVVIIDEVQTGFGRVGSTFWAYQLFSKNFVPDIVTMGKPMGNGFPVAAVVTRKEIADKLGGDVGYFNTYGGNPVACTAVIAVLDVIDSESLSEHSQRMGHIFKKELEELKQKHTSIGDIRGVGLFWGIDLVDDRKTRMPATKLANEVINMLRNDYGVLLSTDGPYANILKIKPPMCFNEDNLHKTVDAIDKCLRQLQK</sequence>
<dbReference type="CDD" id="cd00610">
    <property type="entry name" value="OAT_like"/>
    <property type="match status" value="1"/>
</dbReference>
<evidence type="ECO:0000313" key="4">
    <source>
        <dbReference type="EMBL" id="MFH4980351.1"/>
    </source>
</evidence>
<comment type="similarity">
    <text evidence="1 3">Belongs to the class-III pyridoxal-phosphate-dependent aminotransferase family.</text>
</comment>
<comment type="caution">
    <text evidence="4">The sequence shown here is derived from an EMBL/GenBank/DDBJ whole genome shotgun (WGS) entry which is preliminary data.</text>
</comment>
<dbReference type="EMBL" id="JBGFUD010005426">
    <property type="protein sequence ID" value="MFH4980351.1"/>
    <property type="molecule type" value="Genomic_DNA"/>
</dbReference>
<evidence type="ECO:0000256" key="1">
    <source>
        <dbReference type="ARBA" id="ARBA00008954"/>
    </source>
</evidence>
<proteinExistence type="inferred from homology"/>
<name>A0ABD6ESB7_9BILA</name>
<dbReference type="Proteomes" id="UP001608902">
    <property type="component" value="Unassembled WGS sequence"/>
</dbReference>
<dbReference type="Gene3D" id="3.90.1150.10">
    <property type="entry name" value="Aspartate Aminotransferase, domain 1"/>
    <property type="match status" value="1"/>
</dbReference>
<dbReference type="InterPro" id="IPR005814">
    <property type="entry name" value="Aminotrans_3"/>
</dbReference>
<dbReference type="PROSITE" id="PS00600">
    <property type="entry name" value="AA_TRANSFER_CLASS_3"/>
    <property type="match status" value="1"/>
</dbReference>
<dbReference type="InterPro" id="IPR049704">
    <property type="entry name" value="Aminotrans_3_PPA_site"/>
</dbReference>